<dbReference type="Proteomes" id="UP001612915">
    <property type="component" value="Unassembled WGS sequence"/>
</dbReference>
<dbReference type="RefSeq" id="WP_398284358.1">
    <property type="nucleotide sequence ID" value="NZ_JBITLV010000009.1"/>
</dbReference>
<protein>
    <submittedName>
        <fullName evidence="1">Uncharacterized protein</fullName>
    </submittedName>
</protein>
<keyword evidence="2" id="KW-1185">Reference proteome</keyword>
<evidence type="ECO:0000313" key="1">
    <source>
        <dbReference type="EMBL" id="MFI7589757.1"/>
    </source>
</evidence>
<sequence length="99" mass="10709">MPQPPAPTGDRPSWTDREDQLQAGFREIACTGCDTRVLVRKMHPAQTSTQWHGGVACEFLQRDAYGTPAERCPVLTAAIDAAVSAGTLPTEPTESREQA</sequence>
<dbReference type="EMBL" id="JBITLV010000009">
    <property type="protein sequence ID" value="MFI7589757.1"/>
    <property type="molecule type" value="Genomic_DNA"/>
</dbReference>
<organism evidence="1 2">
    <name type="scientific">Spongisporangium articulatum</name>
    <dbReference type="NCBI Taxonomy" id="3362603"/>
    <lineage>
        <taxon>Bacteria</taxon>
        <taxon>Bacillati</taxon>
        <taxon>Actinomycetota</taxon>
        <taxon>Actinomycetes</taxon>
        <taxon>Kineosporiales</taxon>
        <taxon>Kineosporiaceae</taxon>
        <taxon>Spongisporangium</taxon>
    </lineage>
</organism>
<comment type="caution">
    <text evidence="1">The sequence shown here is derived from an EMBL/GenBank/DDBJ whole genome shotgun (WGS) entry which is preliminary data.</text>
</comment>
<gene>
    <name evidence="1" type="ORF">ACIB24_22030</name>
</gene>
<name>A0ABW8AVV4_9ACTN</name>
<proteinExistence type="predicted"/>
<reference evidence="1 2" key="1">
    <citation type="submission" date="2024-10" db="EMBL/GenBank/DDBJ databases">
        <title>The Natural Products Discovery Center: Release of the First 8490 Sequenced Strains for Exploring Actinobacteria Biosynthetic Diversity.</title>
        <authorList>
            <person name="Kalkreuter E."/>
            <person name="Kautsar S.A."/>
            <person name="Yang D."/>
            <person name="Bader C.D."/>
            <person name="Teijaro C.N."/>
            <person name="Fluegel L."/>
            <person name="Davis C.M."/>
            <person name="Simpson J.R."/>
            <person name="Lauterbach L."/>
            <person name="Steele A.D."/>
            <person name="Gui C."/>
            <person name="Meng S."/>
            <person name="Li G."/>
            <person name="Viehrig K."/>
            <person name="Ye F."/>
            <person name="Su P."/>
            <person name="Kiefer A.F."/>
            <person name="Nichols A."/>
            <person name="Cepeda A.J."/>
            <person name="Yan W."/>
            <person name="Fan B."/>
            <person name="Jiang Y."/>
            <person name="Adhikari A."/>
            <person name="Zheng C.-J."/>
            <person name="Schuster L."/>
            <person name="Cowan T.M."/>
            <person name="Smanski M.J."/>
            <person name="Chevrette M.G."/>
            <person name="De Carvalho L.P.S."/>
            <person name="Shen B."/>
        </authorList>
    </citation>
    <scope>NUCLEOTIDE SEQUENCE [LARGE SCALE GENOMIC DNA]</scope>
    <source>
        <strain evidence="1 2">NPDC049639</strain>
    </source>
</reference>
<evidence type="ECO:0000313" key="2">
    <source>
        <dbReference type="Proteomes" id="UP001612915"/>
    </source>
</evidence>
<accession>A0ABW8AVV4</accession>